<gene>
    <name evidence="10" type="primary">rarD</name>
    <name evidence="10" type="ORF">DSM112329_03322</name>
</gene>
<comment type="subcellular location">
    <subcellularLocation>
        <location evidence="1">Cell membrane</location>
        <topology evidence="1">Multi-pass membrane protein</topology>
    </subcellularLocation>
</comment>
<feature type="transmembrane region" description="Helical" evidence="8">
    <location>
        <begin position="34"/>
        <end position="56"/>
    </location>
</feature>
<evidence type="ECO:0000256" key="8">
    <source>
        <dbReference type="SAM" id="Phobius"/>
    </source>
</evidence>
<evidence type="ECO:0000256" key="7">
    <source>
        <dbReference type="ARBA" id="ARBA00023136"/>
    </source>
</evidence>
<feature type="transmembrane region" description="Helical" evidence="8">
    <location>
        <begin position="174"/>
        <end position="194"/>
    </location>
</feature>
<dbReference type="GO" id="GO:0005886">
    <property type="term" value="C:plasma membrane"/>
    <property type="evidence" value="ECO:0007669"/>
    <property type="project" value="UniProtKB-SubCell"/>
</dbReference>
<accession>A0AAU7AXT6</accession>
<keyword evidence="7 8" id="KW-0472">Membrane</keyword>
<evidence type="ECO:0000256" key="1">
    <source>
        <dbReference type="ARBA" id="ARBA00004651"/>
    </source>
</evidence>
<feature type="transmembrane region" description="Helical" evidence="8">
    <location>
        <begin position="123"/>
        <end position="141"/>
    </location>
</feature>
<evidence type="ECO:0000256" key="6">
    <source>
        <dbReference type="ARBA" id="ARBA00022989"/>
    </source>
</evidence>
<sequence>MRAGVLYGLGAYSLWGLFPLYFPLLEPAGSVEVLAHRIVWSLVFVLGVLALTRRLTELRAVAGDRRRLLLLAGSSVLIATNWGIYIYAVSSNHVIEAALGYFVNPLVSVAFGVLVFGERLRTLQVTALALGTVAVIVLTAYSGGFPWISLVLAASFGTYGLLKKLADVGASEGLAVETLVLVVPAAGYLLALGASGDGTFTNEGAGHLALLAAAGPVTAIPLTLFAACVTRVPLSTVGLLQYLTPVLQFLIGWLVQGEAMPTSRWVGFALVWSALVLLTWDALRSASAARAPVLHPEAA</sequence>
<evidence type="ECO:0000256" key="3">
    <source>
        <dbReference type="ARBA" id="ARBA00022448"/>
    </source>
</evidence>
<dbReference type="NCBIfam" id="TIGR00688">
    <property type="entry name" value="rarD"/>
    <property type="match status" value="1"/>
</dbReference>
<name>A0AAU7AXT6_9ACTN</name>
<dbReference type="RefSeq" id="WP_354697685.1">
    <property type="nucleotide sequence ID" value="NZ_CP114014.1"/>
</dbReference>
<keyword evidence="5 8" id="KW-0812">Transmembrane</keyword>
<dbReference type="PANTHER" id="PTHR22911">
    <property type="entry name" value="ACYL-MALONYL CONDENSING ENZYME-RELATED"/>
    <property type="match status" value="1"/>
</dbReference>
<keyword evidence="3" id="KW-0813">Transport</keyword>
<feature type="transmembrane region" description="Helical" evidence="8">
    <location>
        <begin position="262"/>
        <end position="280"/>
    </location>
</feature>
<dbReference type="KEGG" id="parq:DSM112329_03322"/>
<feature type="transmembrane region" description="Helical" evidence="8">
    <location>
        <begin position="5"/>
        <end position="22"/>
    </location>
</feature>
<dbReference type="PANTHER" id="PTHR22911:SF137">
    <property type="entry name" value="SOLUTE CARRIER FAMILY 35 MEMBER G2-RELATED"/>
    <property type="match status" value="1"/>
</dbReference>
<dbReference type="AlphaFoldDB" id="A0AAU7AXT6"/>
<feature type="transmembrane region" description="Helical" evidence="8">
    <location>
        <begin position="68"/>
        <end position="88"/>
    </location>
</feature>
<reference evidence="10" key="1">
    <citation type="submission" date="2022-12" db="EMBL/GenBank/DDBJ databases">
        <title>Paraconexibacter alkalitolerans sp. nov. and Baekduia alba sp. nov., isolated from soil and emended description of the genera Paraconexibacter (Chun et al., 2020) and Baekduia (An et al., 2020).</title>
        <authorList>
            <person name="Vieira S."/>
            <person name="Huber K.J."/>
            <person name="Geppert A."/>
            <person name="Wolf J."/>
            <person name="Neumann-Schaal M."/>
            <person name="Muesken M."/>
            <person name="Overmann J."/>
        </authorList>
    </citation>
    <scope>NUCLEOTIDE SEQUENCE</scope>
    <source>
        <strain evidence="10">AEG42_29</strain>
    </source>
</reference>
<dbReference type="InterPro" id="IPR000620">
    <property type="entry name" value="EamA_dom"/>
</dbReference>
<dbReference type="SUPFAM" id="SSF103481">
    <property type="entry name" value="Multidrug resistance efflux transporter EmrE"/>
    <property type="match status" value="2"/>
</dbReference>
<protein>
    <submittedName>
        <fullName evidence="10">Protein RarD</fullName>
    </submittedName>
</protein>
<evidence type="ECO:0000313" key="10">
    <source>
        <dbReference type="EMBL" id="XAY06451.1"/>
    </source>
</evidence>
<dbReference type="Pfam" id="PF00892">
    <property type="entry name" value="EamA"/>
    <property type="match status" value="1"/>
</dbReference>
<keyword evidence="6 8" id="KW-1133">Transmembrane helix</keyword>
<dbReference type="InterPro" id="IPR004626">
    <property type="entry name" value="RarD"/>
</dbReference>
<keyword evidence="4" id="KW-1003">Cell membrane</keyword>
<feature type="transmembrane region" description="Helical" evidence="8">
    <location>
        <begin position="94"/>
        <end position="116"/>
    </location>
</feature>
<organism evidence="10">
    <name type="scientific">Paraconexibacter sp. AEG42_29</name>
    <dbReference type="NCBI Taxonomy" id="2997339"/>
    <lineage>
        <taxon>Bacteria</taxon>
        <taxon>Bacillati</taxon>
        <taxon>Actinomycetota</taxon>
        <taxon>Thermoleophilia</taxon>
        <taxon>Solirubrobacterales</taxon>
        <taxon>Paraconexibacteraceae</taxon>
        <taxon>Paraconexibacter</taxon>
    </lineage>
</organism>
<proteinExistence type="inferred from homology"/>
<feature type="transmembrane region" description="Helical" evidence="8">
    <location>
        <begin position="206"/>
        <end position="227"/>
    </location>
</feature>
<comment type="similarity">
    <text evidence="2">Belongs to the EamA transporter family.</text>
</comment>
<feature type="domain" description="EamA" evidence="9">
    <location>
        <begin position="3"/>
        <end position="139"/>
    </location>
</feature>
<evidence type="ECO:0000256" key="2">
    <source>
        <dbReference type="ARBA" id="ARBA00007362"/>
    </source>
</evidence>
<evidence type="ECO:0000259" key="9">
    <source>
        <dbReference type="Pfam" id="PF00892"/>
    </source>
</evidence>
<evidence type="ECO:0000256" key="4">
    <source>
        <dbReference type="ARBA" id="ARBA00022475"/>
    </source>
</evidence>
<feature type="transmembrane region" description="Helical" evidence="8">
    <location>
        <begin position="239"/>
        <end position="256"/>
    </location>
</feature>
<dbReference type="EMBL" id="CP114014">
    <property type="protein sequence ID" value="XAY06451.1"/>
    <property type="molecule type" value="Genomic_DNA"/>
</dbReference>
<dbReference type="InterPro" id="IPR037185">
    <property type="entry name" value="EmrE-like"/>
</dbReference>
<evidence type="ECO:0000256" key="5">
    <source>
        <dbReference type="ARBA" id="ARBA00022692"/>
    </source>
</evidence>